<dbReference type="AlphaFoldDB" id="A0A7W7W113"/>
<comment type="caution">
    <text evidence="2">The sequence shown here is derived from an EMBL/GenBank/DDBJ whole genome shotgun (WGS) entry which is preliminary data.</text>
</comment>
<evidence type="ECO:0000313" key="3">
    <source>
        <dbReference type="Proteomes" id="UP000523007"/>
    </source>
</evidence>
<evidence type="ECO:0000256" key="1">
    <source>
        <dbReference type="SAM" id="MobiDB-lite"/>
    </source>
</evidence>
<feature type="region of interest" description="Disordered" evidence="1">
    <location>
        <begin position="1"/>
        <end position="32"/>
    </location>
</feature>
<organism evidence="2 3">
    <name type="scientific">Lipingzhangella halophila</name>
    <dbReference type="NCBI Taxonomy" id="1783352"/>
    <lineage>
        <taxon>Bacteria</taxon>
        <taxon>Bacillati</taxon>
        <taxon>Actinomycetota</taxon>
        <taxon>Actinomycetes</taxon>
        <taxon>Streptosporangiales</taxon>
        <taxon>Nocardiopsidaceae</taxon>
        <taxon>Lipingzhangella</taxon>
    </lineage>
</organism>
<reference evidence="2 3" key="1">
    <citation type="submission" date="2020-08" db="EMBL/GenBank/DDBJ databases">
        <title>Sequencing the genomes of 1000 actinobacteria strains.</title>
        <authorList>
            <person name="Klenk H.-P."/>
        </authorList>
    </citation>
    <scope>NUCLEOTIDE SEQUENCE [LARGE SCALE GENOMIC DNA]</scope>
    <source>
        <strain evidence="2 3">DSM 102030</strain>
    </source>
</reference>
<accession>A0A7W7W113</accession>
<proteinExistence type="predicted"/>
<sequence>MDVGAVTGHGGAGSERTPEDGSAISATPPRAAVAGHGGSGVLLRALVDDAGLFPPTELGVADAVRRHLADRASGNAMLTHRFLCPLSRWEQLRAALPEDGTGGAVMLDAGVVVDTDAGLLGRVPDPDPRIRVTHYEVRVPAADIAAATRYLAEAGPDHARTPVYLEVDRGPDGLDALAALAGAAPLGAKVRCGGVRAELFPDVAELAAFIATCARHAVPFKATAGLHHAVRHTDRATGFTHHGYLNLLLATARAAQGGDRHAVAGALGADDPASLVAEIRAISRPTAEHTRALLVAYGSCSTSDPIADVDRLGLSGGG</sequence>
<evidence type="ECO:0000313" key="2">
    <source>
        <dbReference type="EMBL" id="MBB4930166.1"/>
    </source>
</evidence>
<protein>
    <submittedName>
        <fullName evidence="2">Uncharacterized protein</fullName>
    </submittedName>
</protein>
<keyword evidence="3" id="KW-1185">Reference proteome</keyword>
<gene>
    <name evidence="2" type="ORF">F4561_000986</name>
</gene>
<dbReference type="RefSeq" id="WP_246437139.1">
    <property type="nucleotide sequence ID" value="NZ_JACHJT010000001.1"/>
</dbReference>
<dbReference type="EMBL" id="JACHJT010000001">
    <property type="protein sequence ID" value="MBB4930166.1"/>
    <property type="molecule type" value="Genomic_DNA"/>
</dbReference>
<name>A0A7W7W113_9ACTN</name>
<dbReference type="Proteomes" id="UP000523007">
    <property type="component" value="Unassembled WGS sequence"/>
</dbReference>